<sequence>MLLTERKALPKGLGWLAEIKFDGYRALASTGPVPALRTKNGADCTAWFPELTPTLASLPSDCILDGEICVLDEFGRADFDRVHTRALRRGWYDGADSVVYCVFDLLAERGRDVRQVPIETRKSALERLILDANRKNAAGGLLYVQAIADQAEWLYAHVLALKLEGVVCKRSGSAYQAGIRSSDWVKVKRPGSIPASRFQRFARGG</sequence>
<protein>
    <recommendedName>
        <fullName evidence="3">ATP-dependent DNA ligase family profile domain-containing protein</fullName>
    </recommendedName>
</protein>
<dbReference type="PANTHER" id="PTHR45674">
    <property type="entry name" value="DNA LIGASE 1/3 FAMILY MEMBER"/>
    <property type="match status" value="1"/>
</dbReference>
<keyword evidence="2" id="KW-0436">Ligase</keyword>
<accession>A0ABY3EJC2</accession>
<feature type="domain" description="ATP-dependent DNA ligase family profile" evidence="3">
    <location>
        <begin position="98"/>
        <end position="189"/>
    </location>
</feature>
<dbReference type="Proteomes" id="UP000318943">
    <property type="component" value="Unassembled WGS sequence"/>
</dbReference>
<dbReference type="RefSeq" id="WP_144200231.1">
    <property type="nucleotide sequence ID" value="NZ_CAJPVH010000008.1"/>
</dbReference>
<dbReference type="EMBL" id="VCIZ01000012">
    <property type="protein sequence ID" value="TSP11026.1"/>
    <property type="molecule type" value="Genomic_DNA"/>
</dbReference>
<evidence type="ECO:0000256" key="2">
    <source>
        <dbReference type="ARBA" id="ARBA00022598"/>
    </source>
</evidence>
<name>A0ABY3EJC2_9BURK</name>
<dbReference type="SUPFAM" id="SSF56091">
    <property type="entry name" value="DNA ligase/mRNA capping enzyme, catalytic domain"/>
    <property type="match status" value="1"/>
</dbReference>
<comment type="similarity">
    <text evidence="1">Belongs to the ATP-dependent DNA ligase family.</text>
</comment>
<evidence type="ECO:0000259" key="3">
    <source>
        <dbReference type="PROSITE" id="PS50160"/>
    </source>
</evidence>
<keyword evidence="5" id="KW-1185">Reference proteome</keyword>
<dbReference type="PANTHER" id="PTHR45674:SF4">
    <property type="entry name" value="DNA LIGASE 1"/>
    <property type="match status" value="1"/>
</dbReference>
<comment type="caution">
    <text evidence="4">The sequence shown here is derived from an EMBL/GenBank/DDBJ whole genome shotgun (WGS) entry which is preliminary data.</text>
</comment>
<dbReference type="Gene3D" id="3.30.1490.70">
    <property type="match status" value="1"/>
</dbReference>
<evidence type="ECO:0000313" key="5">
    <source>
        <dbReference type="Proteomes" id="UP000318943"/>
    </source>
</evidence>
<dbReference type="InterPro" id="IPR012310">
    <property type="entry name" value="DNA_ligase_ATP-dep_cent"/>
</dbReference>
<reference evidence="4 5" key="1">
    <citation type="submission" date="2019-05" db="EMBL/GenBank/DDBJ databases">
        <title>Whole genome sequence analysis of Cupriavidus campinensis S14E4C strain.</title>
        <authorList>
            <person name="Abbaszade G."/>
            <person name="Szabo A."/>
            <person name="Toumi M."/>
            <person name="Toth E."/>
        </authorList>
    </citation>
    <scope>NUCLEOTIDE SEQUENCE [LARGE SCALE GENOMIC DNA]</scope>
    <source>
        <strain evidence="4 5">S14E4C</strain>
    </source>
</reference>
<proteinExistence type="inferred from homology"/>
<evidence type="ECO:0000313" key="4">
    <source>
        <dbReference type="EMBL" id="TSP11026.1"/>
    </source>
</evidence>
<dbReference type="InterPro" id="IPR050191">
    <property type="entry name" value="ATP-dep_DNA_ligase"/>
</dbReference>
<dbReference type="CDD" id="cd07906">
    <property type="entry name" value="Adenylation_DNA_ligase_LigD_LigC"/>
    <property type="match status" value="1"/>
</dbReference>
<evidence type="ECO:0000256" key="1">
    <source>
        <dbReference type="ARBA" id="ARBA00007572"/>
    </source>
</evidence>
<dbReference type="Gene3D" id="3.30.470.30">
    <property type="entry name" value="DNA ligase/mRNA capping enzyme"/>
    <property type="match status" value="1"/>
</dbReference>
<organism evidence="4 5">
    <name type="scientific">Cupriavidus campinensis</name>
    <dbReference type="NCBI Taxonomy" id="151783"/>
    <lineage>
        <taxon>Bacteria</taxon>
        <taxon>Pseudomonadati</taxon>
        <taxon>Pseudomonadota</taxon>
        <taxon>Betaproteobacteria</taxon>
        <taxon>Burkholderiales</taxon>
        <taxon>Burkholderiaceae</taxon>
        <taxon>Cupriavidus</taxon>
    </lineage>
</organism>
<dbReference type="Pfam" id="PF01068">
    <property type="entry name" value="DNA_ligase_A_M"/>
    <property type="match status" value="1"/>
</dbReference>
<dbReference type="PROSITE" id="PS50160">
    <property type="entry name" value="DNA_LIGASE_A3"/>
    <property type="match status" value="1"/>
</dbReference>
<gene>
    <name evidence="4" type="ORF">FGG12_19380</name>
</gene>